<dbReference type="PANTHER" id="PTHR36150:SF1">
    <property type="entry name" value="DNA GYRASE INHIBITOR YACG"/>
    <property type="match status" value="1"/>
</dbReference>
<keyword evidence="5" id="KW-1185">Reference proteome</keyword>
<comment type="similarity">
    <text evidence="3">Belongs to the DNA gyrase inhibitor YacG family.</text>
</comment>
<comment type="function">
    <text evidence="3">Inhibits all the catalytic activities of DNA gyrase by preventing its interaction with DNA. Acts by binding directly to the C-terminal domain of GyrB, which probably disrupts DNA binding by the gyrase.</text>
</comment>
<proteinExistence type="inferred from homology"/>
<dbReference type="SUPFAM" id="SSF57716">
    <property type="entry name" value="Glucocorticoid receptor-like (DNA-binding domain)"/>
    <property type="match status" value="1"/>
</dbReference>
<comment type="subunit">
    <text evidence="3">Interacts with GyrB.</text>
</comment>
<dbReference type="RefSeq" id="WP_186882804.1">
    <property type="nucleotide sequence ID" value="NZ_JACOFT010000003.1"/>
</dbReference>
<evidence type="ECO:0000313" key="4">
    <source>
        <dbReference type="EMBL" id="MBC3811553.1"/>
    </source>
</evidence>
<evidence type="ECO:0000256" key="2">
    <source>
        <dbReference type="ARBA" id="ARBA00022833"/>
    </source>
</evidence>
<dbReference type="EMBL" id="JACOFT010000003">
    <property type="protein sequence ID" value="MBC3811553.1"/>
    <property type="molecule type" value="Genomic_DNA"/>
</dbReference>
<name>A0ABR6XFQ1_9BURK</name>
<dbReference type="PANTHER" id="PTHR36150">
    <property type="entry name" value="DNA GYRASE INHIBITOR YACG"/>
    <property type="match status" value="1"/>
</dbReference>
<organism evidence="4 5">
    <name type="scientific">Undibacterium aquatile</name>
    <dbReference type="NCBI Taxonomy" id="1537398"/>
    <lineage>
        <taxon>Bacteria</taxon>
        <taxon>Pseudomonadati</taxon>
        <taxon>Pseudomonadota</taxon>
        <taxon>Betaproteobacteria</taxon>
        <taxon>Burkholderiales</taxon>
        <taxon>Oxalobacteraceae</taxon>
        <taxon>Undibacterium</taxon>
    </lineage>
</organism>
<dbReference type="InterPro" id="IPR005584">
    <property type="entry name" value="DNA_gyrase_inhibitor_YacG"/>
</dbReference>
<feature type="binding site" evidence="3">
    <location>
        <position position="10"/>
    </location>
    <ligand>
        <name>Zn(2+)</name>
        <dbReference type="ChEBI" id="CHEBI:29105"/>
    </ligand>
</feature>
<dbReference type="Proteomes" id="UP000637632">
    <property type="component" value="Unassembled WGS sequence"/>
</dbReference>
<accession>A0ABR6XFQ1</accession>
<dbReference type="HAMAP" id="MF_00649">
    <property type="entry name" value="DNA_gyrase_inhibitor_YacG"/>
    <property type="match status" value="1"/>
</dbReference>
<evidence type="ECO:0000256" key="3">
    <source>
        <dbReference type="HAMAP-Rule" id="MF_00649"/>
    </source>
</evidence>
<dbReference type="InterPro" id="IPR013088">
    <property type="entry name" value="Znf_NHR/GATA"/>
</dbReference>
<feature type="binding site" evidence="3">
    <location>
        <position position="30"/>
    </location>
    <ligand>
        <name>Zn(2+)</name>
        <dbReference type="ChEBI" id="CHEBI:29105"/>
    </ligand>
</feature>
<dbReference type="Gene3D" id="3.30.50.10">
    <property type="entry name" value="Erythroid Transcription Factor GATA-1, subunit A"/>
    <property type="match status" value="1"/>
</dbReference>
<comment type="cofactor">
    <cofactor evidence="3">
        <name>Zn(2+)</name>
        <dbReference type="ChEBI" id="CHEBI:29105"/>
    </cofactor>
    <text evidence="3">Binds 1 zinc ion.</text>
</comment>
<gene>
    <name evidence="3" type="primary">yacG</name>
    <name evidence="4" type="ORF">H8K26_08890</name>
</gene>
<keyword evidence="2 3" id="KW-0862">Zinc</keyword>
<evidence type="ECO:0000313" key="5">
    <source>
        <dbReference type="Proteomes" id="UP000637632"/>
    </source>
</evidence>
<reference evidence="4 5" key="1">
    <citation type="submission" date="2020-08" db="EMBL/GenBank/DDBJ databases">
        <title>Novel species isolated from subtropical streams in China.</title>
        <authorList>
            <person name="Lu H."/>
        </authorList>
    </citation>
    <scope>NUCLEOTIDE SEQUENCE [LARGE SCALE GENOMIC DNA]</scope>
    <source>
        <strain evidence="4 5">CCTCC AB 2015119</strain>
    </source>
</reference>
<keyword evidence="1 3" id="KW-0479">Metal-binding</keyword>
<feature type="binding site" evidence="3">
    <location>
        <position position="7"/>
    </location>
    <ligand>
        <name>Zn(2+)</name>
        <dbReference type="ChEBI" id="CHEBI:29105"/>
    </ligand>
</feature>
<dbReference type="Pfam" id="PF03884">
    <property type="entry name" value="YacG"/>
    <property type="match status" value="1"/>
</dbReference>
<comment type="caution">
    <text evidence="4">The sequence shown here is derived from an EMBL/GenBank/DDBJ whole genome shotgun (WGS) entry which is preliminary data.</text>
</comment>
<evidence type="ECO:0000256" key="1">
    <source>
        <dbReference type="ARBA" id="ARBA00022723"/>
    </source>
</evidence>
<feature type="binding site" evidence="3">
    <location>
        <position position="26"/>
    </location>
    <ligand>
        <name>Zn(2+)</name>
        <dbReference type="ChEBI" id="CHEBI:29105"/>
    </ligand>
</feature>
<protein>
    <recommendedName>
        <fullName evidence="3">DNA gyrase inhibitor YacG</fullName>
    </recommendedName>
</protein>
<sequence>MATFVNCPTCSNKVEWKESSLWRPFCSERCKQIDLGAWAEEKYTIPAVNLPEDPEESAVN</sequence>